<evidence type="ECO:0000313" key="17">
    <source>
        <dbReference type="EnsemblMetazoa" id="CLYHEMP024056.1"/>
    </source>
</evidence>
<keyword evidence="11 15" id="KW-0472">Membrane</keyword>
<name>A0A7M5XJM1_9CNID</name>
<keyword evidence="10" id="KW-0406">Ion transport</keyword>
<dbReference type="PROSITE" id="PS50088">
    <property type="entry name" value="ANK_REPEAT"/>
    <property type="match status" value="4"/>
</dbReference>
<dbReference type="OrthoDB" id="194358at2759"/>
<protein>
    <recommendedName>
        <fullName evidence="16">Ion transport domain-containing protein</fullName>
    </recommendedName>
</protein>
<feature type="region of interest" description="Disordered" evidence="14">
    <location>
        <begin position="29"/>
        <end position="68"/>
    </location>
</feature>
<dbReference type="GO" id="GO:0005886">
    <property type="term" value="C:plasma membrane"/>
    <property type="evidence" value="ECO:0007669"/>
    <property type="project" value="UniProtKB-SubCell"/>
</dbReference>
<dbReference type="Pfam" id="PF12796">
    <property type="entry name" value="Ank_2"/>
    <property type="match status" value="2"/>
</dbReference>
<reference evidence="17" key="1">
    <citation type="submission" date="2021-01" db="UniProtKB">
        <authorList>
            <consortium name="EnsemblMetazoa"/>
        </authorList>
    </citation>
    <scope>IDENTIFICATION</scope>
</reference>
<evidence type="ECO:0000256" key="2">
    <source>
        <dbReference type="ARBA" id="ARBA00022448"/>
    </source>
</evidence>
<dbReference type="SUPFAM" id="SSF48403">
    <property type="entry name" value="Ankyrin repeat"/>
    <property type="match status" value="1"/>
</dbReference>
<dbReference type="InterPro" id="IPR005821">
    <property type="entry name" value="Ion_trans_dom"/>
</dbReference>
<evidence type="ECO:0000256" key="11">
    <source>
        <dbReference type="ARBA" id="ARBA00023136"/>
    </source>
</evidence>
<keyword evidence="4" id="KW-0109">Calcium transport</keyword>
<dbReference type="SMART" id="SM00248">
    <property type="entry name" value="ANK"/>
    <property type="match status" value="4"/>
</dbReference>
<keyword evidence="8" id="KW-0106">Calcium</keyword>
<feature type="repeat" description="ANK" evidence="13">
    <location>
        <begin position="157"/>
        <end position="189"/>
    </location>
</feature>
<evidence type="ECO:0000256" key="1">
    <source>
        <dbReference type="ARBA" id="ARBA00004651"/>
    </source>
</evidence>
<proteinExistence type="predicted"/>
<dbReference type="PANTHER" id="PTHR10582">
    <property type="entry name" value="TRANSIENT RECEPTOR POTENTIAL ION CHANNEL PROTEIN"/>
    <property type="match status" value="1"/>
</dbReference>
<dbReference type="AlphaFoldDB" id="A0A7M5XJM1"/>
<dbReference type="GO" id="GO:0098703">
    <property type="term" value="P:calcium ion import across plasma membrane"/>
    <property type="evidence" value="ECO:0007669"/>
    <property type="project" value="TreeGrafter"/>
</dbReference>
<feature type="transmembrane region" description="Helical" evidence="15">
    <location>
        <begin position="372"/>
        <end position="396"/>
    </location>
</feature>
<feature type="region of interest" description="Disordered" evidence="14">
    <location>
        <begin position="815"/>
        <end position="937"/>
    </location>
</feature>
<dbReference type="RefSeq" id="XP_066915296.1">
    <property type="nucleotide sequence ID" value="XM_067059195.1"/>
</dbReference>
<dbReference type="GO" id="GO:0005262">
    <property type="term" value="F:calcium channel activity"/>
    <property type="evidence" value="ECO:0007669"/>
    <property type="project" value="UniProtKB-KW"/>
</dbReference>
<evidence type="ECO:0000256" key="7">
    <source>
        <dbReference type="ARBA" id="ARBA00022737"/>
    </source>
</evidence>
<feature type="compositionally biased region" description="Gly residues" evidence="14">
    <location>
        <begin position="923"/>
        <end position="937"/>
    </location>
</feature>
<evidence type="ECO:0000256" key="4">
    <source>
        <dbReference type="ARBA" id="ARBA00022568"/>
    </source>
</evidence>
<dbReference type="InterPro" id="IPR002110">
    <property type="entry name" value="Ankyrin_rpt"/>
</dbReference>
<dbReference type="InterPro" id="IPR036770">
    <property type="entry name" value="Ankyrin_rpt-contain_sf"/>
</dbReference>
<evidence type="ECO:0000256" key="9">
    <source>
        <dbReference type="ARBA" id="ARBA00022989"/>
    </source>
</evidence>
<feature type="compositionally biased region" description="Pro residues" evidence="14">
    <location>
        <begin position="831"/>
        <end position="852"/>
    </location>
</feature>
<keyword evidence="18" id="KW-1185">Reference proteome</keyword>
<organism evidence="17 18">
    <name type="scientific">Clytia hemisphaerica</name>
    <dbReference type="NCBI Taxonomy" id="252671"/>
    <lineage>
        <taxon>Eukaryota</taxon>
        <taxon>Metazoa</taxon>
        <taxon>Cnidaria</taxon>
        <taxon>Hydrozoa</taxon>
        <taxon>Hydroidolina</taxon>
        <taxon>Leptothecata</taxon>
        <taxon>Obeliida</taxon>
        <taxon>Clytiidae</taxon>
        <taxon>Clytia</taxon>
    </lineage>
</organism>
<evidence type="ECO:0000256" key="12">
    <source>
        <dbReference type="ARBA" id="ARBA00023303"/>
    </source>
</evidence>
<feature type="repeat" description="ANK" evidence="13">
    <location>
        <begin position="191"/>
        <end position="223"/>
    </location>
</feature>
<dbReference type="PANTHER" id="PTHR10582:SF33">
    <property type="entry name" value="TRANSIENT RECEPTOR POTENTIAL CHANNEL PYREXIA"/>
    <property type="match status" value="1"/>
</dbReference>
<evidence type="ECO:0000256" key="3">
    <source>
        <dbReference type="ARBA" id="ARBA00022475"/>
    </source>
</evidence>
<dbReference type="Proteomes" id="UP000594262">
    <property type="component" value="Unplaced"/>
</dbReference>
<accession>A0A7M5XJM1</accession>
<feature type="transmembrane region" description="Helical" evidence="15">
    <location>
        <begin position="561"/>
        <end position="582"/>
    </location>
</feature>
<keyword evidence="12" id="KW-0407">Ion channel</keyword>
<dbReference type="EnsemblMetazoa" id="CLYHEMT024056.1">
    <property type="protein sequence ID" value="CLYHEMP024056.1"/>
    <property type="gene ID" value="CLYHEMG024056"/>
</dbReference>
<dbReference type="GeneID" id="136802464"/>
<evidence type="ECO:0000259" key="16">
    <source>
        <dbReference type="Pfam" id="PF00520"/>
    </source>
</evidence>
<sequence length="937" mass="107127">MDHSRLMDQSRPQSSASNFVLSELEWNDFSDTRRDPPKSDCIYRIGPAPREDVSGGTESSPIGTLDSDLEEGFTSKKSKKAAASRALIIYFAKMARKGSTERIDYRFLDSLFKGGANVNVTDKHGQTVLHEVARNWNTDLAKYFLGRGADINKGDNWARTPLHLSSAVNHVEMVEFLINNGAHVHAKTNGELQSPIHYAAKYNAVGSLKILLQLKAKMNDRDYKQRTPLFIAAEMAREEAARYLVDYGVPVGTFDDTGMSTIAHMVEKMPHIAVDALDQFMVDDTAFRKSFFYLNYMEYDPIRYREESQTHDEFGVPLVVDKKEAKKRKRKKQDQCTTTPLKLAVQLEEFDIIMHPVMQRLIKEKWNKFGRFGAIIAASIHLIYIMIWTMLAIFIPRDGNYYGGSEKYWRIPLELMGVLMTLYFILTQIWDRKIKFKDQKTFRLWRTRQLNRDMDFCHPRWSQEKTFLESEMKAVRTRKQGLLSDPWNVFDFLTYAAVSTVIVTRLASFFIKKNALSDEIHLKAYTATLISMWLHFMKSCRPFTTLGPFITMLGHVMKDTITFAFLFVEFFVPYTVSFWILFGGTHNARTVMKHNLANPGDDEVETVDWEEFHNTVFSVWQVMLNVDFNWDALVVVDRLMAQVLVGTFFAFATVLCLNLYIALLSETFNRVYQNATANASLLQANTILQLESILSKKKKAVVFKHIQEECGPLVAPQAEDPAGVTDEELWDKVIRLIHLRFDQLADYVKSTANPKSDCEIEHMKKVRKYEQDKEMFGVYQILMQRDKEIHQMRLDIFELKRMFLEYYGHPEMIGNRPQYKPPPKCNIQMPTPVPKYQPPAPQPKQNPLPPSSSRPGSSGVGQHPQNDSFSKRRNNEIFRSIMESKSQEGLNVLADGDDPNLDDDFDLSGSWENIPPTEFSCGSDGGSGGGGSGGGGS</sequence>
<keyword evidence="7" id="KW-0677">Repeat</keyword>
<dbReference type="InterPro" id="IPR024862">
    <property type="entry name" value="TRPV"/>
</dbReference>
<evidence type="ECO:0000256" key="10">
    <source>
        <dbReference type="ARBA" id="ARBA00023065"/>
    </source>
</evidence>
<keyword evidence="2" id="KW-0813">Transport</keyword>
<keyword evidence="13" id="KW-0040">ANK repeat</keyword>
<feature type="repeat" description="ANK" evidence="13">
    <location>
        <begin position="224"/>
        <end position="256"/>
    </location>
</feature>
<keyword evidence="6 15" id="KW-0812">Transmembrane</keyword>
<evidence type="ECO:0000256" key="14">
    <source>
        <dbReference type="SAM" id="MobiDB-lite"/>
    </source>
</evidence>
<keyword evidence="9 15" id="KW-1133">Transmembrane helix</keyword>
<dbReference type="Pfam" id="PF00520">
    <property type="entry name" value="Ion_trans"/>
    <property type="match status" value="1"/>
</dbReference>
<feature type="domain" description="Ion transport" evidence="16">
    <location>
        <begin position="480"/>
        <end position="675"/>
    </location>
</feature>
<dbReference type="Gene3D" id="1.25.40.20">
    <property type="entry name" value="Ankyrin repeat-containing domain"/>
    <property type="match status" value="2"/>
</dbReference>
<evidence type="ECO:0000256" key="5">
    <source>
        <dbReference type="ARBA" id="ARBA00022673"/>
    </source>
</evidence>
<evidence type="ECO:0000256" key="15">
    <source>
        <dbReference type="SAM" id="Phobius"/>
    </source>
</evidence>
<feature type="transmembrane region" description="Helical" evidence="15">
    <location>
        <begin position="639"/>
        <end position="663"/>
    </location>
</feature>
<feature type="compositionally biased region" description="Acidic residues" evidence="14">
    <location>
        <begin position="895"/>
        <end position="906"/>
    </location>
</feature>
<feature type="repeat" description="ANK" evidence="13">
    <location>
        <begin position="124"/>
        <end position="156"/>
    </location>
</feature>
<dbReference type="PROSITE" id="PS50297">
    <property type="entry name" value="ANK_REP_REGION"/>
    <property type="match status" value="2"/>
</dbReference>
<evidence type="ECO:0000256" key="13">
    <source>
        <dbReference type="PROSITE-ProRule" id="PRU00023"/>
    </source>
</evidence>
<comment type="subcellular location">
    <subcellularLocation>
        <location evidence="1">Cell membrane</location>
        <topology evidence="1">Multi-pass membrane protein</topology>
    </subcellularLocation>
</comment>
<keyword evidence="3" id="KW-1003">Cell membrane</keyword>
<feature type="transmembrane region" description="Helical" evidence="15">
    <location>
        <begin position="408"/>
        <end position="430"/>
    </location>
</feature>
<evidence type="ECO:0000313" key="18">
    <source>
        <dbReference type="Proteomes" id="UP000594262"/>
    </source>
</evidence>
<evidence type="ECO:0000256" key="6">
    <source>
        <dbReference type="ARBA" id="ARBA00022692"/>
    </source>
</evidence>
<keyword evidence="5" id="KW-0107">Calcium channel</keyword>
<evidence type="ECO:0000256" key="8">
    <source>
        <dbReference type="ARBA" id="ARBA00022837"/>
    </source>
</evidence>